<evidence type="ECO:0000256" key="1">
    <source>
        <dbReference type="ARBA" id="ARBA00008918"/>
    </source>
</evidence>
<dbReference type="EMBL" id="CP038231">
    <property type="protein sequence ID" value="QDH13996.1"/>
    <property type="molecule type" value="Genomic_DNA"/>
</dbReference>
<evidence type="ECO:0000313" key="3">
    <source>
        <dbReference type="EMBL" id="QDH13996.1"/>
    </source>
</evidence>
<keyword evidence="4" id="KW-1185">Reference proteome</keyword>
<dbReference type="PANTHER" id="PTHR12901:SF10">
    <property type="entry name" value="COENZYME Q-BINDING PROTEIN COQ10, MITOCHONDRIAL"/>
    <property type="match status" value="1"/>
</dbReference>
<feature type="domain" description="Coenzyme Q-binding protein COQ10 START" evidence="2">
    <location>
        <begin position="10"/>
        <end position="134"/>
    </location>
</feature>
<gene>
    <name evidence="3" type="ORF">E3E12_07190</name>
</gene>
<dbReference type="InterPro" id="IPR044996">
    <property type="entry name" value="COQ10-like"/>
</dbReference>
<reference evidence="3 4" key="1">
    <citation type="submission" date="2019-03" db="EMBL/GenBank/DDBJ databases">
        <title>The complete genome sequence of Swingsia_sp. F3b2 LMG30590(T).</title>
        <authorList>
            <person name="Chua K.-O."/>
            <person name="Chan K.-G."/>
            <person name="See-Too W.-S."/>
        </authorList>
    </citation>
    <scope>NUCLEOTIDE SEQUENCE [LARGE SCALE GENOMIC DNA]</scope>
    <source>
        <strain evidence="3 4">F3b2</strain>
    </source>
</reference>
<evidence type="ECO:0000259" key="2">
    <source>
        <dbReference type="Pfam" id="PF03364"/>
    </source>
</evidence>
<protein>
    <submittedName>
        <fullName evidence="3">Type II toxin-antitoxin system RatA family toxin</fullName>
    </submittedName>
</protein>
<dbReference type="Gene3D" id="3.30.530.20">
    <property type="match status" value="1"/>
</dbReference>
<dbReference type="CDD" id="cd07813">
    <property type="entry name" value="COQ10p_like"/>
    <property type="match status" value="1"/>
</dbReference>
<sequence>MPAHTDVRLVPYSPEQLFDLVADVARYPDFLPWCQAARVWGRQGNQFLAELKIGFGPFKERYTSRITLERPTLITASYVEGPFKTLSNSWRFQPVAGGTEVRFHVDFEFRSRLLGRTLGLAFDEGVRRMVRAFTERARAIYGPPALR</sequence>
<dbReference type="AlphaFoldDB" id="A0A4Y6UBZ5"/>
<dbReference type="Proteomes" id="UP000318709">
    <property type="component" value="Chromosome"/>
</dbReference>
<organism evidence="3 4">
    <name type="scientific">Formicincola oecophyllae</name>
    <dbReference type="NCBI Taxonomy" id="2558361"/>
    <lineage>
        <taxon>Bacteria</taxon>
        <taxon>Pseudomonadati</taxon>
        <taxon>Pseudomonadota</taxon>
        <taxon>Alphaproteobacteria</taxon>
        <taxon>Acetobacterales</taxon>
        <taxon>Acetobacteraceae</taxon>
        <taxon>Formicincola</taxon>
    </lineage>
</organism>
<dbReference type="GO" id="GO:0045333">
    <property type="term" value="P:cellular respiration"/>
    <property type="evidence" value="ECO:0007669"/>
    <property type="project" value="InterPro"/>
</dbReference>
<dbReference type="KEGG" id="swf:E3E12_07190"/>
<dbReference type="InterPro" id="IPR005031">
    <property type="entry name" value="COQ10_START"/>
</dbReference>
<dbReference type="InterPro" id="IPR023393">
    <property type="entry name" value="START-like_dom_sf"/>
</dbReference>
<proteinExistence type="inferred from homology"/>
<name>A0A4Y6UBZ5_9PROT</name>
<accession>A0A4Y6UBZ5</accession>
<dbReference type="Pfam" id="PF03364">
    <property type="entry name" value="Polyketide_cyc"/>
    <property type="match status" value="1"/>
</dbReference>
<comment type="similarity">
    <text evidence="1">Belongs to the ribosome association toxin RatA family.</text>
</comment>
<dbReference type="SUPFAM" id="SSF55961">
    <property type="entry name" value="Bet v1-like"/>
    <property type="match status" value="1"/>
</dbReference>
<evidence type="ECO:0000313" key="4">
    <source>
        <dbReference type="Proteomes" id="UP000318709"/>
    </source>
</evidence>
<dbReference type="RefSeq" id="WP_141443704.1">
    <property type="nucleotide sequence ID" value="NZ_CP038231.1"/>
</dbReference>
<dbReference type="PANTHER" id="PTHR12901">
    <property type="entry name" value="SPERM PROTEIN HOMOLOG"/>
    <property type="match status" value="1"/>
</dbReference>
<dbReference type="OrthoDB" id="9804759at2"/>
<dbReference type="GO" id="GO:0048039">
    <property type="term" value="F:ubiquinone binding"/>
    <property type="evidence" value="ECO:0007669"/>
    <property type="project" value="InterPro"/>
</dbReference>